<accession>A0A645DBR7</accession>
<protein>
    <submittedName>
        <fullName evidence="1">Uncharacterized protein</fullName>
    </submittedName>
</protein>
<evidence type="ECO:0000313" key="1">
    <source>
        <dbReference type="EMBL" id="MPM86637.1"/>
    </source>
</evidence>
<gene>
    <name evidence="1" type="ORF">SDC9_133727</name>
</gene>
<dbReference type="EMBL" id="VSSQ01034625">
    <property type="protein sequence ID" value="MPM86637.1"/>
    <property type="molecule type" value="Genomic_DNA"/>
</dbReference>
<organism evidence="1">
    <name type="scientific">bioreactor metagenome</name>
    <dbReference type="NCBI Taxonomy" id="1076179"/>
    <lineage>
        <taxon>unclassified sequences</taxon>
        <taxon>metagenomes</taxon>
        <taxon>ecological metagenomes</taxon>
    </lineage>
</organism>
<reference evidence="1" key="1">
    <citation type="submission" date="2019-08" db="EMBL/GenBank/DDBJ databases">
        <authorList>
            <person name="Kucharzyk K."/>
            <person name="Murdoch R.W."/>
            <person name="Higgins S."/>
            <person name="Loffler F."/>
        </authorList>
    </citation>
    <scope>NUCLEOTIDE SEQUENCE</scope>
</reference>
<comment type="caution">
    <text evidence="1">The sequence shown here is derived from an EMBL/GenBank/DDBJ whole genome shotgun (WGS) entry which is preliminary data.</text>
</comment>
<name>A0A645DBR7_9ZZZZ</name>
<sequence>MGDGELFVLAEKAYGMHTGYRTAPQSVDADFLGIALAAEPFPAIHRGVSMLRVNGLVEKLRRAAGRIRFLIMVRLCNFHIEIVQKRGRNLCQNPAEHSYANGVIGAVEHRRERAKRLKLPQVLRRIPGGAA</sequence>
<proteinExistence type="predicted"/>
<dbReference type="AlphaFoldDB" id="A0A645DBR7"/>